<keyword evidence="2" id="KW-0614">Plasmid</keyword>
<feature type="transmembrane region" description="Helical" evidence="1">
    <location>
        <begin position="201"/>
        <end position="219"/>
    </location>
</feature>
<reference evidence="2" key="1">
    <citation type="submission" date="2024-06" db="EMBL/GenBank/DDBJ databases">
        <title>Multiomics insights into the TNT degradation mechanism by Pantoea sp. BJ2 isolated from an ammunition destruction site.</title>
        <authorList>
            <person name="Luo J."/>
        </authorList>
    </citation>
    <scope>NUCLEOTIDE SEQUENCE</scope>
    <source>
        <strain evidence="2">BJ2</strain>
        <plasmid evidence="2">plasmindB</plasmid>
    </source>
</reference>
<feature type="transmembrane region" description="Helical" evidence="1">
    <location>
        <begin position="169"/>
        <end position="189"/>
    </location>
</feature>
<dbReference type="RefSeq" id="WP_350262502.1">
    <property type="nucleotide sequence ID" value="NZ_CP158294.1"/>
</dbReference>
<protein>
    <submittedName>
        <fullName evidence="2">Uncharacterized protein</fullName>
    </submittedName>
</protein>
<feature type="transmembrane region" description="Helical" evidence="1">
    <location>
        <begin position="41"/>
        <end position="59"/>
    </location>
</feature>
<gene>
    <name evidence="2" type="ORF">AAF463_24420</name>
</gene>
<keyword evidence="1" id="KW-0812">Transmembrane</keyword>
<sequence>MENIKKLDIQHNKSHYLSIIYLGLFYYLSLNAPLWENNVNIALPLFISSTGILFLLYFENKETLNAVFNNGIIKWAFTVLIYSACLWFVKLKLNITYGISIENINYSAYVYAFFLTVPAGALIAGILAYVYIFTREMSLVKLVVSALISVLIANPVIQALHLDNNVERLILIALTIFMPYNLLNFLTFSTTKKRAFDAQKVLTGASSLAVFVALFFIGFNTMRYVENFQEIFLFLDAHASTTCAKSDNGDLYIIKNETQCYKITGTKLSHMTLSLVNRESSGQHEEEAHQ</sequence>
<geneLocation type="plasmid" evidence="2">
    <name>plasmindB</name>
</geneLocation>
<accession>A0AAU7U2T0</accession>
<keyword evidence="1" id="KW-1133">Transmembrane helix</keyword>
<evidence type="ECO:0000313" key="2">
    <source>
        <dbReference type="EMBL" id="XBV47476.1"/>
    </source>
</evidence>
<dbReference type="AlphaFoldDB" id="A0AAU7U2T0"/>
<feature type="transmembrane region" description="Helical" evidence="1">
    <location>
        <begin position="16"/>
        <end position="35"/>
    </location>
</feature>
<feature type="transmembrane region" description="Helical" evidence="1">
    <location>
        <begin position="71"/>
        <end position="89"/>
    </location>
</feature>
<dbReference type="EMBL" id="CP158294">
    <property type="protein sequence ID" value="XBV47476.1"/>
    <property type="molecule type" value="Genomic_DNA"/>
</dbReference>
<keyword evidence="1" id="KW-0472">Membrane</keyword>
<name>A0AAU7U2T0_9GAMM</name>
<feature type="transmembrane region" description="Helical" evidence="1">
    <location>
        <begin position="109"/>
        <end position="132"/>
    </location>
</feature>
<organism evidence="2">
    <name type="scientific">Pantoea sp. BJ2</name>
    <dbReference type="NCBI Taxonomy" id="3141322"/>
    <lineage>
        <taxon>Bacteria</taxon>
        <taxon>Pseudomonadati</taxon>
        <taxon>Pseudomonadota</taxon>
        <taxon>Gammaproteobacteria</taxon>
        <taxon>Enterobacterales</taxon>
        <taxon>Erwiniaceae</taxon>
        <taxon>Pantoea</taxon>
    </lineage>
</organism>
<feature type="transmembrane region" description="Helical" evidence="1">
    <location>
        <begin position="139"/>
        <end position="157"/>
    </location>
</feature>
<evidence type="ECO:0000256" key="1">
    <source>
        <dbReference type="SAM" id="Phobius"/>
    </source>
</evidence>
<proteinExistence type="predicted"/>